<proteinExistence type="predicted"/>
<gene>
    <name evidence="2" type="ORF">Nepgr_018047</name>
</gene>
<keyword evidence="3" id="KW-1185">Reference proteome</keyword>
<accession>A0AAD3SU21</accession>
<feature type="region of interest" description="Disordered" evidence="1">
    <location>
        <begin position="20"/>
        <end position="42"/>
    </location>
</feature>
<evidence type="ECO:0000256" key="1">
    <source>
        <dbReference type="SAM" id="MobiDB-lite"/>
    </source>
</evidence>
<sequence>MYHTETTQLDFSPSCGRCKRRRQAPQLRGRGSAAEGRSLEAEQGGLQSFSRLRSPAKSSRIYLTPYRLRPSLLGHRQRARTGCFETLRLTSEGRWSSSCTLRSIRPLRWISVPSASMSVVRAFLTGVSRVPGGVSSPKQCQVDAIAGVRWLGHSAADWVPPLLAFYEGFVVSIMGNYVFVGSPSSLTLELRGLLDVDISSP</sequence>
<reference evidence="2" key="1">
    <citation type="submission" date="2023-05" db="EMBL/GenBank/DDBJ databases">
        <title>Nepenthes gracilis genome sequencing.</title>
        <authorList>
            <person name="Fukushima K."/>
        </authorList>
    </citation>
    <scope>NUCLEOTIDE SEQUENCE</scope>
    <source>
        <strain evidence="2">SING2019-196</strain>
    </source>
</reference>
<dbReference type="AlphaFoldDB" id="A0AAD3SU21"/>
<dbReference type="EMBL" id="BSYO01000016">
    <property type="protein sequence ID" value="GMH16206.1"/>
    <property type="molecule type" value="Genomic_DNA"/>
</dbReference>
<name>A0AAD3SU21_NEPGR</name>
<dbReference type="Proteomes" id="UP001279734">
    <property type="component" value="Unassembled WGS sequence"/>
</dbReference>
<comment type="caution">
    <text evidence="2">The sequence shown here is derived from an EMBL/GenBank/DDBJ whole genome shotgun (WGS) entry which is preliminary data.</text>
</comment>
<evidence type="ECO:0000313" key="3">
    <source>
        <dbReference type="Proteomes" id="UP001279734"/>
    </source>
</evidence>
<organism evidence="2 3">
    <name type="scientific">Nepenthes gracilis</name>
    <name type="common">Slender pitcher plant</name>
    <dbReference type="NCBI Taxonomy" id="150966"/>
    <lineage>
        <taxon>Eukaryota</taxon>
        <taxon>Viridiplantae</taxon>
        <taxon>Streptophyta</taxon>
        <taxon>Embryophyta</taxon>
        <taxon>Tracheophyta</taxon>
        <taxon>Spermatophyta</taxon>
        <taxon>Magnoliopsida</taxon>
        <taxon>eudicotyledons</taxon>
        <taxon>Gunneridae</taxon>
        <taxon>Pentapetalae</taxon>
        <taxon>Caryophyllales</taxon>
        <taxon>Nepenthaceae</taxon>
        <taxon>Nepenthes</taxon>
    </lineage>
</organism>
<evidence type="ECO:0000313" key="2">
    <source>
        <dbReference type="EMBL" id="GMH16206.1"/>
    </source>
</evidence>
<protein>
    <submittedName>
        <fullName evidence="2">Uncharacterized protein</fullName>
    </submittedName>
</protein>